<feature type="transmembrane region" description="Helical" evidence="20">
    <location>
        <begin position="400"/>
        <end position="420"/>
    </location>
</feature>
<evidence type="ECO:0000259" key="21">
    <source>
        <dbReference type="PROSITE" id="PS50109"/>
    </source>
</evidence>
<keyword evidence="10" id="KW-0479">Metal-binding</keyword>
<keyword evidence="14" id="KW-0408">Iron</keyword>
<feature type="coiled-coil region" evidence="19">
    <location>
        <begin position="348"/>
        <end position="391"/>
    </location>
</feature>
<dbReference type="PANTHER" id="PTHR24421">
    <property type="entry name" value="NITRATE/NITRITE SENSOR PROTEIN NARX-RELATED"/>
    <property type="match status" value="1"/>
</dbReference>
<keyword evidence="19" id="KW-0175">Coiled coil</keyword>
<gene>
    <name evidence="22" type="ORF">RM520_11620</name>
</gene>
<comment type="function">
    <text evidence="17">Member of the two-component regulatory system NreB/NreC involved in the control of dissimilatory nitrate/nitrite reduction in response to oxygen. NreB functions as a direct oxygen sensor histidine kinase which is autophosphorylated, in the absence of oxygen, probably at the conserved histidine residue, and transfers its phosphate group probably to a conserved aspartate residue of NreC. NreB/NreC activates the expression of the nitrate (narGHJI) and nitrite (nir) reductase operons, as well as the putative nitrate transporter gene narT.</text>
</comment>
<evidence type="ECO:0000256" key="4">
    <source>
        <dbReference type="ARBA" id="ARBA00012438"/>
    </source>
</evidence>
<reference evidence="22 23" key="1">
    <citation type="submission" date="2023-09" db="EMBL/GenBank/DDBJ databases">
        <authorList>
            <person name="Rey-Velasco X."/>
        </authorList>
    </citation>
    <scope>NUCLEOTIDE SEQUENCE [LARGE SCALE GENOMIC DNA]</scope>
    <source>
        <strain evidence="22 23">P007</strain>
    </source>
</reference>
<dbReference type="PRINTS" id="PR00344">
    <property type="entry name" value="BCTRLSENSOR"/>
</dbReference>
<evidence type="ECO:0000256" key="16">
    <source>
        <dbReference type="ARBA" id="ARBA00023014"/>
    </source>
</evidence>
<evidence type="ECO:0000256" key="11">
    <source>
        <dbReference type="ARBA" id="ARBA00022741"/>
    </source>
</evidence>
<organism evidence="22 23">
    <name type="scientific">Croceitalea vernalis</name>
    <dbReference type="NCBI Taxonomy" id="3075599"/>
    <lineage>
        <taxon>Bacteria</taxon>
        <taxon>Pseudomonadati</taxon>
        <taxon>Bacteroidota</taxon>
        <taxon>Flavobacteriia</taxon>
        <taxon>Flavobacteriales</taxon>
        <taxon>Flavobacteriaceae</taxon>
        <taxon>Croceitalea</taxon>
    </lineage>
</organism>
<dbReference type="Gene3D" id="1.25.40.10">
    <property type="entry name" value="Tetratricopeptide repeat domain"/>
    <property type="match status" value="2"/>
</dbReference>
<evidence type="ECO:0000256" key="5">
    <source>
        <dbReference type="ARBA" id="ARBA00017322"/>
    </source>
</evidence>
<dbReference type="Pfam" id="PF02518">
    <property type="entry name" value="HATPase_c"/>
    <property type="match status" value="1"/>
</dbReference>
<evidence type="ECO:0000256" key="2">
    <source>
        <dbReference type="ARBA" id="ARBA00001966"/>
    </source>
</evidence>
<evidence type="ECO:0000256" key="8">
    <source>
        <dbReference type="ARBA" id="ARBA00022553"/>
    </source>
</evidence>
<dbReference type="GO" id="GO:0016301">
    <property type="term" value="F:kinase activity"/>
    <property type="evidence" value="ECO:0007669"/>
    <property type="project" value="UniProtKB-KW"/>
</dbReference>
<dbReference type="InterPro" id="IPR005467">
    <property type="entry name" value="His_kinase_dom"/>
</dbReference>
<evidence type="ECO:0000256" key="14">
    <source>
        <dbReference type="ARBA" id="ARBA00023004"/>
    </source>
</evidence>
<evidence type="ECO:0000256" key="15">
    <source>
        <dbReference type="ARBA" id="ARBA00023012"/>
    </source>
</evidence>
<evidence type="ECO:0000313" key="22">
    <source>
        <dbReference type="EMBL" id="MDT0622276.1"/>
    </source>
</evidence>
<dbReference type="InterPro" id="IPR011990">
    <property type="entry name" value="TPR-like_helical_dom_sf"/>
</dbReference>
<dbReference type="Proteomes" id="UP001250662">
    <property type="component" value="Unassembled WGS sequence"/>
</dbReference>
<evidence type="ECO:0000256" key="7">
    <source>
        <dbReference type="ARBA" id="ARBA00022490"/>
    </source>
</evidence>
<dbReference type="PROSITE" id="PS50109">
    <property type="entry name" value="HIS_KIN"/>
    <property type="match status" value="1"/>
</dbReference>
<dbReference type="SUPFAM" id="SSF48452">
    <property type="entry name" value="TPR-like"/>
    <property type="match status" value="1"/>
</dbReference>
<keyword evidence="15" id="KW-0902">Two-component regulatory system</keyword>
<sequence>MVLLLIVVQTASGQIPQQKTIDSLISVLSANENNILAHYELAELYTEIDSSKALQYANNGLKISESELDEFKIAKGKFTLGGLYLDYNYPIKAEKYYRAADSLLTYLITKDSSEAHLKLWVRSNFNIGVSLSYQGINEDIQYLEKITPVAEKIRFHRILAIANTNLGINFYNSGQLKKAYEYFKTSGDQYEKLDDYDTYLEDRFIFVSCLVEMDSLKTARVVLNRIETLLDTVQNDQKRQMYHMTLGQYHFGTKEYQAAISNFKIAEELLSTNQKVRNDLQLKLDFMEAYAAMKDYKSAITYAEKALDLIALNNNRIVEAEVYKQLSNYYEELKIPNKAFNSLKKYVAISDSLNIADLEKEVNRLESKYQSEKKEREILQLTSDNNNVELQLTKKKSQNYLLLLISLGLLLLAGLAYLGFRNFRKRDQLKAIEIAELKFQQESKVYNAMLEGQENERQRLAIDLHDGLAGRLSALKINLEKLAKKAVTKKVEKNYRTVAKNIDSSLYELRSIARNLMPETLFNYGIENAVKDYCSSLSGGNKQLNFILQFYDTDLELSQSTSLTLYRIIQELVNNAVKHAQATEVLVQYLVDKDKVNITVEDNGIGFKNLGNESNDGMGLNNLKTRVAYLNGEMDFETSPGEGTNVHIVIPV</sequence>
<keyword evidence="23" id="KW-1185">Reference proteome</keyword>
<comment type="subcellular location">
    <subcellularLocation>
        <location evidence="3">Cytoplasm</location>
    </subcellularLocation>
</comment>
<dbReference type="SMART" id="SM00387">
    <property type="entry name" value="HATPase_c"/>
    <property type="match status" value="1"/>
</dbReference>
<keyword evidence="11" id="KW-0547">Nucleotide-binding</keyword>
<evidence type="ECO:0000256" key="13">
    <source>
        <dbReference type="ARBA" id="ARBA00022840"/>
    </source>
</evidence>
<evidence type="ECO:0000256" key="1">
    <source>
        <dbReference type="ARBA" id="ARBA00000085"/>
    </source>
</evidence>
<dbReference type="Gene3D" id="3.30.565.10">
    <property type="entry name" value="Histidine kinase-like ATPase, C-terminal domain"/>
    <property type="match status" value="1"/>
</dbReference>
<keyword evidence="16" id="KW-0411">Iron-sulfur</keyword>
<keyword evidence="20" id="KW-0472">Membrane</keyword>
<dbReference type="InterPro" id="IPR050482">
    <property type="entry name" value="Sensor_HK_TwoCompSys"/>
</dbReference>
<dbReference type="InterPro" id="IPR004358">
    <property type="entry name" value="Sig_transdc_His_kin-like_C"/>
</dbReference>
<feature type="domain" description="Histidine kinase" evidence="21">
    <location>
        <begin position="463"/>
        <end position="652"/>
    </location>
</feature>
<keyword evidence="8" id="KW-0597">Phosphoprotein</keyword>
<evidence type="ECO:0000256" key="6">
    <source>
        <dbReference type="ARBA" id="ARBA00022485"/>
    </source>
</evidence>
<name>A0ABU3BJD3_9FLAO</name>
<comment type="catalytic activity">
    <reaction evidence="1">
        <text>ATP + protein L-histidine = ADP + protein N-phospho-L-histidine.</text>
        <dbReference type="EC" id="2.7.13.3"/>
    </reaction>
</comment>
<dbReference type="SUPFAM" id="SSF55874">
    <property type="entry name" value="ATPase domain of HSP90 chaperone/DNA topoisomerase II/histidine kinase"/>
    <property type="match status" value="1"/>
</dbReference>
<evidence type="ECO:0000256" key="20">
    <source>
        <dbReference type="SAM" id="Phobius"/>
    </source>
</evidence>
<dbReference type="CDD" id="cd16917">
    <property type="entry name" value="HATPase_UhpB-NarQ-NarX-like"/>
    <property type="match status" value="1"/>
</dbReference>
<protein>
    <recommendedName>
        <fullName evidence="5">Oxygen sensor histidine kinase NreB</fullName>
        <ecNumber evidence="4">2.7.13.3</ecNumber>
    </recommendedName>
    <alternativeName>
        <fullName evidence="18">Nitrogen regulation protein B</fullName>
    </alternativeName>
</protein>
<comment type="caution">
    <text evidence="22">The sequence shown here is derived from an EMBL/GenBank/DDBJ whole genome shotgun (WGS) entry which is preliminary data.</text>
</comment>
<dbReference type="RefSeq" id="WP_311388125.1">
    <property type="nucleotide sequence ID" value="NZ_JAVRHU010000003.1"/>
</dbReference>
<evidence type="ECO:0000256" key="10">
    <source>
        <dbReference type="ARBA" id="ARBA00022723"/>
    </source>
</evidence>
<comment type="cofactor">
    <cofactor evidence="2">
        <name>[4Fe-4S] cluster</name>
        <dbReference type="ChEBI" id="CHEBI:49883"/>
    </cofactor>
</comment>
<accession>A0ABU3BJD3</accession>
<keyword evidence="9" id="KW-0808">Transferase</keyword>
<keyword evidence="12 22" id="KW-0418">Kinase</keyword>
<evidence type="ECO:0000256" key="12">
    <source>
        <dbReference type="ARBA" id="ARBA00022777"/>
    </source>
</evidence>
<dbReference type="SUPFAM" id="SSF81901">
    <property type="entry name" value="HCP-like"/>
    <property type="match status" value="1"/>
</dbReference>
<evidence type="ECO:0000256" key="3">
    <source>
        <dbReference type="ARBA" id="ARBA00004496"/>
    </source>
</evidence>
<dbReference type="InterPro" id="IPR003594">
    <property type="entry name" value="HATPase_dom"/>
</dbReference>
<keyword evidence="20" id="KW-0812">Transmembrane</keyword>
<keyword evidence="13" id="KW-0067">ATP-binding</keyword>
<dbReference type="InterPro" id="IPR036890">
    <property type="entry name" value="HATPase_C_sf"/>
</dbReference>
<keyword evidence="6" id="KW-0004">4Fe-4S</keyword>
<dbReference type="Pfam" id="PF07730">
    <property type="entry name" value="HisKA_3"/>
    <property type="match status" value="1"/>
</dbReference>
<proteinExistence type="predicted"/>
<evidence type="ECO:0000256" key="9">
    <source>
        <dbReference type="ARBA" id="ARBA00022679"/>
    </source>
</evidence>
<evidence type="ECO:0000256" key="17">
    <source>
        <dbReference type="ARBA" id="ARBA00024827"/>
    </source>
</evidence>
<evidence type="ECO:0000256" key="18">
    <source>
        <dbReference type="ARBA" id="ARBA00030800"/>
    </source>
</evidence>
<keyword evidence="20" id="KW-1133">Transmembrane helix</keyword>
<dbReference type="EMBL" id="JAVRHU010000003">
    <property type="protein sequence ID" value="MDT0622276.1"/>
    <property type="molecule type" value="Genomic_DNA"/>
</dbReference>
<dbReference type="Gene3D" id="1.20.5.1930">
    <property type="match status" value="1"/>
</dbReference>
<keyword evidence="7" id="KW-0963">Cytoplasm</keyword>
<evidence type="ECO:0000313" key="23">
    <source>
        <dbReference type="Proteomes" id="UP001250662"/>
    </source>
</evidence>
<dbReference type="EC" id="2.7.13.3" evidence="4"/>
<dbReference type="PANTHER" id="PTHR24421:SF10">
    <property type="entry name" value="NITRATE_NITRITE SENSOR PROTEIN NARQ"/>
    <property type="match status" value="1"/>
</dbReference>
<dbReference type="InterPro" id="IPR011712">
    <property type="entry name" value="Sig_transdc_His_kin_sub3_dim/P"/>
</dbReference>
<evidence type="ECO:0000256" key="19">
    <source>
        <dbReference type="SAM" id="Coils"/>
    </source>
</evidence>